<dbReference type="Proteomes" id="UP000712600">
    <property type="component" value="Unassembled WGS sequence"/>
</dbReference>
<sequence>MAVFNRDKGLLFVELRDLRKRMKAIKRLIDYGFRFRNLFSTTATTSIASAFFKQRSSHYVFARKRPSLKSFRRNYLQKSALLPLNLCCLHATSACTATIHITTTSSNEKNASSSSSVS</sequence>
<dbReference type="AlphaFoldDB" id="A0A8S9NNF3"/>
<proteinExistence type="predicted"/>
<dbReference type="EMBL" id="QGKX02001621">
    <property type="protein sequence ID" value="KAF3503158.1"/>
    <property type="molecule type" value="Genomic_DNA"/>
</dbReference>
<protein>
    <submittedName>
        <fullName evidence="1">Uncharacterized protein</fullName>
    </submittedName>
</protein>
<evidence type="ECO:0000313" key="2">
    <source>
        <dbReference type="Proteomes" id="UP000712600"/>
    </source>
</evidence>
<name>A0A8S9NNF3_BRACR</name>
<organism evidence="1 2">
    <name type="scientific">Brassica cretica</name>
    <name type="common">Mustard</name>
    <dbReference type="NCBI Taxonomy" id="69181"/>
    <lineage>
        <taxon>Eukaryota</taxon>
        <taxon>Viridiplantae</taxon>
        <taxon>Streptophyta</taxon>
        <taxon>Embryophyta</taxon>
        <taxon>Tracheophyta</taxon>
        <taxon>Spermatophyta</taxon>
        <taxon>Magnoliopsida</taxon>
        <taxon>eudicotyledons</taxon>
        <taxon>Gunneridae</taxon>
        <taxon>Pentapetalae</taxon>
        <taxon>rosids</taxon>
        <taxon>malvids</taxon>
        <taxon>Brassicales</taxon>
        <taxon>Brassicaceae</taxon>
        <taxon>Brassiceae</taxon>
        <taxon>Brassica</taxon>
    </lineage>
</organism>
<comment type="caution">
    <text evidence="1">The sequence shown here is derived from an EMBL/GenBank/DDBJ whole genome shotgun (WGS) entry which is preliminary data.</text>
</comment>
<evidence type="ECO:0000313" key="1">
    <source>
        <dbReference type="EMBL" id="KAF3503158.1"/>
    </source>
</evidence>
<gene>
    <name evidence="1" type="ORF">F2Q69_00039725</name>
</gene>
<accession>A0A8S9NNF3</accession>
<reference evidence="1" key="1">
    <citation type="submission" date="2019-12" db="EMBL/GenBank/DDBJ databases">
        <title>Genome sequencing and annotation of Brassica cretica.</title>
        <authorList>
            <person name="Studholme D.J."/>
            <person name="Sarris P."/>
        </authorList>
    </citation>
    <scope>NUCLEOTIDE SEQUENCE</scope>
    <source>
        <strain evidence="1">PFS-109/04</strain>
        <tissue evidence="1">Leaf</tissue>
    </source>
</reference>